<evidence type="ECO:0000313" key="3">
    <source>
        <dbReference type="Proteomes" id="UP000006038"/>
    </source>
</evidence>
<name>J3N2L7_ORYBR</name>
<dbReference type="EnsemblPlants" id="OB10G17650.1">
    <property type="protein sequence ID" value="OB10G17650.1"/>
    <property type="gene ID" value="OB10G17650"/>
</dbReference>
<proteinExistence type="predicted"/>
<evidence type="ECO:0000256" key="1">
    <source>
        <dbReference type="SAM" id="MobiDB-lite"/>
    </source>
</evidence>
<keyword evidence="3" id="KW-1185">Reference proteome</keyword>
<dbReference type="Gramene" id="OB10G17650.1">
    <property type="protein sequence ID" value="OB10G17650.1"/>
    <property type="gene ID" value="OB10G17650"/>
</dbReference>
<dbReference type="AlphaFoldDB" id="J3N2L7"/>
<evidence type="ECO:0000313" key="2">
    <source>
        <dbReference type="EnsemblPlants" id="OB10G17650.1"/>
    </source>
</evidence>
<organism evidence="2">
    <name type="scientific">Oryza brachyantha</name>
    <name type="common">malo sina</name>
    <dbReference type="NCBI Taxonomy" id="4533"/>
    <lineage>
        <taxon>Eukaryota</taxon>
        <taxon>Viridiplantae</taxon>
        <taxon>Streptophyta</taxon>
        <taxon>Embryophyta</taxon>
        <taxon>Tracheophyta</taxon>
        <taxon>Spermatophyta</taxon>
        <taxon>Magnoliopsida</taxon>
        <taxon>Liliopsida</taxon>
        <taxon>Poales</taxon>
        <taxon>Poaceae</taxon>
        <taxon>BOP clade</taxon>
        <taxon>Oryzoideae</taxon>
        <taxon>Oryzeae</taxon>
        <taxon>Oryzinae</taxon>
        <taxon>Oryza</taxon>
    </lineage>
</organism>
<accession>J3N2L7</accession>
<reference evidence="2" key="2">
    <citation type="submission" date="2013-04" db="UniProtKB">
        <authorList>
            <consortium name="EnsemblPlants"/>
        </authorList>
    </citation>
    <scope>IDENTIFICATION</scope>
</reference>
<sequence length="74" mass="7845">MPELVRTSLMTLFPDSLSATIDFSSLSFAYSPTNPLLSKISHKATRSSGRRSPVHSPARSGGRTPRPTGTPCAG</sequence>
<reference evidence="2" key="1">
    <citation type="journal article" date="2013" name="Nat. Commun.">
        <title>Whole-genome sequencing of Oryza brachyantha reveals mechanisms underlying Oryza genome evolution.</title>
        <authorList>
            <person name="Chen J."/>
            <person name="Huang Q."/>
            <person name="Gao D."/>
            <person name="Wang J."/>
            <person name="Lang Y."/>
            <person name="Liu T."/>
            <person name="Li B."/>
            <person name="Bai Z."/>
            <person name="Luis Goicoechea J."/>
            <person name="Liang C."/>
            <person name="Chen C."/>
            <person name="Zhang W."/>
            <person name="Sun S."/>
            <person name="Liao Y."/>
            <person name="Zhang X."/>
            <person name="Yang L."/>
            <person name="Song C."/>
            <person name="Wang M."/>
            <person name="Shi J."/>
            <person name="Liu G."/>
            <person name="Liu J."/>
            <person name="Zhou H."/>
            <person name="Zhou W."/>
            <person name="Yu Q."/>
            <person name="An N."/>
            <person name="Chen Y."/>
            <person name="Cai Q."/>
            <person name="Wang B."/>
            <person name="Liu B."/>
            <person name="Min J."/>
            <person name="Huang Y."/>
            <person name="Wu H."/>
            <person name="Li Z."/>
            <person name="Zhang Y."/>
            <person name="Yin Y."/>
            <person name="Song W."/>
            <person name="Jiang J."/>
            <person name="Jackson S.A."/>
            <person name="Wing R.A."/>
            <person name="Wang J."/>
            <person name="Chen M."/>
        </authorList>
    </citation>
    <scope>NUCLEOTIDE SEQUENCE [LARGE SCALE GENOMIC DNA]</scope>
    <source>
        <strain evidence="2">cv. IRGC 101232</strain>
    </source>
</reference>
<dbReference type="Proteomes" id="UP000006038">
    <property type="component" value="Chromosome 10"/>
</dbReference>
<feature type="compositionally biased region" description="Basic residues" evidence="1">
    <location>
        <begin position="42"/>
        <end position="53"/>
    </location>
</feature>
<feature type="region of interest" description="Disordered" evidence="1">
    <location>
        <begin position="42"/>
        <end position="74"/>
    </location>
</feature>
<protein>
    <submittedName>
        <fullName evidence="2">Uncharacterized protein</fullName>
    </submittedName>
</protein>
<dbReference type="HOGENOM" id="CLU_2695126_0_0_1"/>